<dbReference type="AlphaFoldDB" id="A0A1H0TNW1"/>
<dbReference type="GO" id="GO:0016773">
    <property type="term" value="F:phosphotransferase activity, alcohol group as acceptor"/>
    <property type="evidence" value="ECO:0007669"/>
    <property type="project" value="InterPro"/>
</dbReference>
<protein>
    <submittedName>
        <fullName evidence="1">Streptomycin 6-kinase</fullName>
    </submittedName>
</protein>
<name>A0A1H0TNW1_9MICO</name>
<organism evidence="1 2">
    <name type="scientific">Pedococcus dokdonensis</name>
    <dbReference type="NCBI Taxonomy" id="443156"/>
    <lineage>
        <taxon>Bacteria</taxon>
        <taxon>Bacillati</taxon>
        <taxon>Actinomycetota</taxon>
        <taxon>Actinomycetes</taxon>
        <taxon>Micrococcales</taxon>
        <taxon>Intrasporangiaceae</taxon>
        <taxon>Pedococcus</taxon>
    </lineage>
</organism>
<dbReference type="RefSeq" id="WP_091786900.1">
    <property type="nucleotide sequence ID" value="NZ_LT629711.1"/>
</dbReference>
<keyword evidence="2" id="KW-1185">Reference proteome</keyword>
<proteinExistence type="predicted"/>
<reference evidence="2" key="1">
    <citation type="submission" date="2016-10" db="EMBL/GenBank/DDBJ databases">
        <authorList>
            <person name="Varghese N."/>
            <person name="Submissions S."/>
        </authorList>
    </citation>
    <scope>NUCLEOTIDE SEQUENCE [LARGE SCALE GENOMIC DNA]</scope>
    <source>
        <strain evidence="2">DSM 22329</strain>
    </source>
</reference>
<dbReference type="SUPFAM" id="SSF56112">
    <property type="entry name" value="Protein kinase-like (PK-like)"/>
    <property type="match status" value="1"/>
</dbReference>
<keyword evidence="1" id="KW-0418">Kinase</keyword>
<dbReference type="InterPro" id="IPR006748">
    <property type="entry name" value="NH2Glyco/OHUrea_AB-resist_kin"/>
</dbReference>
<dbReference type="GO" id="GO:0019748">
    <property type="term" value="P:secondary metabolic process"/>
    <property type="evidence" value="ECO:0007669"/>
    <property type="project" value="InterPro"/>
</dbReference>
<dbReference type="EMBL" id="LT629711">
    <property type="protein sequence ID" value="SDP55623.1"/>
    <property type="molecule type" value="Genomic_DNA"/>
</dbReference>
<dbReference type="Gene3D" id="3.90.1200.10">
    <property type="match status" value="1"/>
</dbReference>
<keyword evidence="1" id="KW-0808">Transferase</keyword>
<sequence>MAGRDPLDEQVARVVDTARAAVGDHPALAPVLDGLADLLADLVERWSLTLGEVYSEGLGVPVVAVLAEGAPAVLKIERPGPAFAAQVATLEAAHGRGYAAVLASDPGRGAVLLERLGSSLASSGLAPAAQVDHLTAALRLAWELPVALAPEVARGDDKAAQLAEIVRRFRQGDDDDRWGAALDRAHELARHLSASRDPGRDVLCHGDPHPGNALQAKGIPRYKLVDPDGFRCEPEYDVGVTVRDFSRAVLACRDHATAVARHDALCVRAADATGTDVDRVRQWAFVERVTTGLYLRWFHDEETAETFLDSATVLVPDSL</sequence>
<dbReference type="Proteomes" id="UP000199077">
    <property type="component" value="Chromosome I"/>
</dbReference>
<dbReference type="STRING" id="443156.SAMN04489867_2907"/>
<dbReference type="Pfam" id="PF04655">
    <property type="entry name" value="APH_6_hur"/>
    <property type="match status" value="1"/>
</dbReference>
<gene>
    <name evidence="1" type="ORF">SAMN04489867_2907</name>
</gene>
<evidence type="ECO:0000313" key="1">
    <source>
        <dbReference type="EMBL" id="SDP55623.1"/>
    </source>
</evidence>
<dbReference type="GO" id="GO:0016301">
    <property type="term" value="F:kinase activity"/>
    <property type="evidence" value="ECO:0007669"/>
    <property type="project" value="UniProtKB-KW"/>
</dbReference>
<accession>A0A1H0TNW1</accession>
<dbReference type="InterPro" id="IPR011009">
    <property type="entry name" value="Kinase-like_dom_sf"/>
</dbReference>
<dbReference type="OrthoDB" id="3638028at2"/>
<evidence type="ECO:0000313" key="2">
    <source>
        <dbReference type="Proteomes" id="UP000199077"/>
    </source>
</evidence>